<dbReference type="AlphaFoldDB" id="A0AAW4JBG7"/>
<evidence type="ECO:0000259" key="3">
    <source>
        <dbReference type="Pfam" id="PF00534"/>
    </source>
</evidence>
<feature type="domain" description="Glycosyl transferase family 1" evidence="3">
    <location>
        <begin position="274"/>
        <end position="431"/>
    </location>
</feature>
<evidence type="ECO:0000256" key="2">
    <source>
        <dbReference type="ARBA" id="ARBA00022679"/>
    </source>
</evidence>
<dbReference type="PANTHER" id="PTHR12526:SF600">
    <property type="entry name" value="GLYCOSYL TRANSFERASE GROUP 1"/>
    <property type="match status" value="1"/>
</dbReference>
<dbReference type="GO" id="GO:0016757">
    <property type="term" value="F:glycosyltransferase activity"/>
    <property type="evidence" value="ECO:0007669"/>
    <property type="project" value="UniProtKB-KW"/>
</dbReference>
<dbReference type="Proteomes" id="UP000199405">
    <property type="component" value="Unassembled WGS sequence"/>
</dbReference>
<dbReference type="CDD" id="cd03801">
    <property type="entry name" value="GT4_PimA-like"/>
    <property type="match status" value="1"/>
</dbReference>
<dbReference type="Pfam" id="PF00534">
    <property type="entry name" value="Glycos_transf_1"/>
    <property type="match status" value="1"/>
</dbReference>
<dbReference type="GeneID" id="93472043"/>
<dbReference type="Proteomes" id="UP000669887">
    <property type="component" value="Unassembled WGS sequence"/>
</dbReference>
<organism evidence="5 8">
    <name type="scientific">Micromonospora tulbaghiae</name>
    <dbReference type="NCBI Taxonomy" id="479978"/>
    <lineage>
        <taxon>Bacteria</taxon>
        <taxon>Bacillati</taxon>
        <taxon>Actinomycetota</taxon>
        <taxon>Actinomycetes</taxon>
        <taxon>Micromonosporales</taxon>
        <taxon>Micromonosporaceae</taxon>
        <taxon>Micromonospora</taxon>
    </lineage>
</organism>
<evidence type="ECO:0000313" key="5">
    <source>
        <dbReference type="EMBL" id="MBO4138894.1"/>
    </source>
</evidence>
<dbReference type="EMBL" id="FMCQ01000007">
    <property type="protein sequence ID" value="SCF02655.1"/>
    <property type="molecule type" value="Genomic_DNA"/>
</dbReference>
<name>A0AAW4JBG7_9ACTN</name>
<dbReference type="EMBL" id="JAGFVQ010000002">
    <property type="protein sequence ID" value="MBO4138894.1"/>
    <property type="molecule type" value="Genomic_DNA"/>
</dbReference>
<keyword evidence="7" id="KW-1185">Reference proteome</keyword>
<accession>A0AAW4JBG7</accession>
<reference evidence="6 7" key="1">
    <citation type="submission" date="2016-06" db="EMBL/GenBank/DDBJ databases">
        <authorList>
            <person name="Varghese N."/>
            <person name="Submissions Spin"/>
        </authorList>
    </citation>
    <scope>NUCLEOTIDE SEQUENCE [LARGE SCALE GENOMIC DNA]</scope>
    <source>
        <strain evidence="6 7">DSM 45142</strain>
    </source>
</reference>
<evidence type="ECO:0000256" key="1">
    <source>
        <dbReference type="ARBA" id="ARBA00022676"/>
    </source>
</evidence>
<evidence type="ECO:0000313" key="8">
    <source>
        <dbReference type="Proteomes" id="UP000669887"/>
    </source>
</evidence>
<dbReference type="Gene3D" id="3.40.50.2000">
    <property type="entry name" value="Glycogen Phosphorylase B"/>
    <property type="match status" value="2"/>
</dbReference>
<comment type="caution">
    <text evidence="5">The sequence shown here is derived from an EMBL/GenBank/DDBJ whole genome shotgun (WGS) entry which is preliminary data.</text>
</comment>
<dbReference type="Pfam" id="PF13439">
    <property type="entry name" value="Glyco_transf_4"/>
    <property type="match status" value="1"/>
</dbReference>
<keyword evidence="2" id="KW-0808">Transferase</keyword>
<protein>
    <submittedName>
        <fullName evidence="5">Glycosyltransferase family 4 protein</fullName>
    </submittedName>
    <submittedName>
        <fullName evidence="6">Glycosyltransferase involved in cell wall bisynthesis</fullName>
    </submittedName>
</protein>
<dbReference type="SUPFAM" id="SSF53756">
    <property type="entry name" value="UDP-Glycosyltransferase/glycogen phosphorylase"/>
    <property type="match status" value="1"/>
</dbReference>
<dbReference type="RefSeq" id="WP_091425253.1">
    <property type="nucleotide sequence ID" value="NZ_FMCQ01000007.1"/>
</dbReference>
<proteinExistence type="predicted"/>
<evidence type="ECO:0000313" key="6">
    <source>
        <dbReference type="EMBL" id="SCF02655.1"/>
    </source>
</evidence>
<dbReference type="PANTHER" id="PTHR12526">
    <property type="entry name" value="GLYCOSYLTRANSFERASE"/>
    <property type="match status" value="1"/>
</dbReference>
<sequence length="464" mass="50971">MRRDDTTRPGRRVVMLVDNAVDCDSRVQKAARSAADAGWDVTLIGCAHVDAERRWRLGDAEVRVLPLSAARATPPAIAYGPRGAVPGPGTAGPRDVSGLRARLVARGGLPLRAARLVRRPVEHAQVRYWRARLRDGAWRRLEPGLWDYERVAGPVVDELRPDLIHAHDFRMLGVAARAVDRARAAGRDVRLVWDAHEWLPGARPRRDNVRWLPAHLGYVREHVGHADAVVTVSDTLADLLVRDHDLPERPTVVLNAPVTAAPEASAPDLRERCGVAAGTPLLVYSGAMAVQRGVDTVAEALPLLPGVHLALVVADPAAPYVRQVVARAARLGVGDRVHVLPYVPHRQLVAFLATADIGLIPLHHWPNHEIALITKFFEYAHARLPIVVSDVRTMAETVRATGQGEVFRARDAADLARAVRAVLADPARYRAAYEGEDSPLPGWTWEAQAERLDALYRRLFTPTR</sequence>
<evidence type="ECO:0000313" key="7">
    <source>
        <dbReference type="Proteomes" id="UP000199405"/>
    </source>
</evidence>
<evidence type="ECO:0000259" key="4">
    <source>
        <dbReference type="Pfam" id="PF13439"/>
    </source>
</evidence>
<gene>
    <name evidence="6" type="ORF">GA0070562_5342</name>
    <name evidence="5" type="ORF">J5U46_01835</name>
</gene>
<dbReference type="InterPro" id="IPR028098">
    <property type="entry name" value="Glyco_trans_4-like_N"/>
</dbReference>
<keyword evidence="1" id="KW-0328">Glycosyltransferase</keyword>
<dbReference type="InterPro" id="IPR001296">
    <property type="entry name" value="Glyco_trans_1"/>
</dbReference>
<feature type="domain" description="Glycosyltransferase subfamily 4-like N-terminal" evidence="4">
    <location>
        <begin position="126"/>
        <end position="255"/>
    </location>
</feature>
<reference evidence="5" key="2">
    <citation type="submission" date="2021-03" db="EMBL/GenBank/DDBJ databases">
        <title>X isolated from Micromonospora tulbaghiae.</title>
        <authorList>
            <person name="Stennett H.L."/>
        </authorList>
    </citation>
    <scope>NUCLEOTIDE SEQUENCE</scope>
    <source>
        <strain evidence="5">28M1-20</strain>
    </source>
</reference>